<evidence type="ECO:0000313" key="2">
    <source>
        <dbReference type="Proteomes" id="UP000199169"/>
    </source>
</evidence>
<dbReference type="AlphaFoldDB" id="A0A1A8XYL4"/>
<reference evidence="1 2" key="1">
    <citation type="submission" date="2016-06" db="EMBL/GenBank/DDBJ databases">
        <authorList>
            <person name="Kjaerup R.B."/>
            <person name="Dalgaard T.S."/>
            <person name="Juul-Madsen H.R."/>
        </authorList>
    </citation>
    <scope>NUCLEOTIDE SEQUENCE [LARGE SCALE GENOMIC DNA]</scope>
    <source>
        <strain evidence="1">3</strain>
    </source>
</reference>
<gene>
    <name evidence="1" type="ORF">ACCAA_770005</name>
</gene>
<dbReference type="EMBL" id="FLQX01000157">
    <property type="protein sequence ID" value="SBT09772.1"/>
    <property type="molecule type" value="Genomic_DNA"/>
</dbReference>
<keyword evidence="2" id="KW-1185">Reference proteome</keyword>
<proteinExistence type="predicted"/>
<protein>
    <submittedName>
        <fullName evidence="1">Uncharacterized protein</fullName>
    </submittedName>
</protein>
<sequence>MWAVAGLTPDSTPVRGERASQLLGTDISSPIKDRFADMISEPPATIGTGIGPEKQLALPGSALLVDP</sequence>
<accession>A0A1A8XYL4</accession>
<evidence type="ECO:0000313" key="1">
    <source>
        <dbReference type="EMBL" id="SBT09772.1"/>
    </source>
</evidence>
<name>A0A1A8XYL4_9PROT</name>
<organism evidence="1 2">
    <name type="scientific">Candidatus Accumulibacter aalborgensis</name>
    <dbReference type="NCBI Taxonomy" id="1860102"/>
    <lineage>
        <taxon>Bacteria</taxon>
        <taxon>Pseudomonadati</taxon>
        <taxon>Pseudomonadota</taxon>
        <taxon>Betaproteobacteria</taxon>
        <taxon>Candidatus Accumulibacter</taxon>
    </lineage>
</organism>
<dbReference type="STRING" id="1860102.ACCAA_770005"/>
<dbReference type="Proteomes" id="UP000199169">
    <property type="component" value="Unassembled WGS sequence"/>
</dbReference>